<accession>A0A9D4A9B3</accession>
<feature type="non-terminal residue" evidence="1">
    <location>
        <position position="64"/>
    </location>
</feature>
<feature type="non-terminal residue" evidence="1">
    <location>
        <position position="1"/>
    </location>
</feature>
<dbReference type="AlphaFoldDB" id="A0A9D4A9B3"/>
<dbReference type="EMBL" id="JAIQCV010000005">
    <property type="protein sequence ID" value="KAH1097474.1"/>
    <property type="molecule type" value="Genomic_DNA"/>
</dbReference>
<dbReference type="OrthoDB" id="778454at2759"/>
<organism evidence="1 2">
    <name type="scientific">Gossypium stocksii</name>
    <dbReference type="NCBI Taxonomy" id="47602"/>
    <lineage>
        <taxon>Eukaryota</taxon>
        <taxon>Viridiplantae</taxon>
        <taxon>Streptophyta</taxon>
        <taxon>Embryophyta</taxon>
        <taxon>Tracheophyta</taxon>
        <taxon>Spermatophyta</taxon>
        <taxon>Magnoliopsida</taxon>
        <taxon>eudicotyledons</taxon>
        <taxon>Gunneridae</taxon>
        <taxon>Pentapetalae</taxon>
        <taxon>rosids</taxon>
        <taxon>malvids</taxon>
        <taxon>Malvales</taxon>
        <taxon>Malvaceae</taxon>
        <taxon>Malvoideae</taxon>
        <taxon>Gossypium</taxon>
    </lineage>
</organism>
<name>A0A9D4A9B3_9ROSI</name>
<keyword evidence="2" id="KW-1185">Reference proteome</keyword>
<sequence length="64" mass="7082">SYTKHIRCQCPRHSLTHNFLINAYVDVCTIGAPSSANQDLIKLPKGPMTRACTKQLQEALTALL</sequence>
<evidence type="ECO:0000313" key="2">
    <source>
        <dbReference type="Proteomes" id="UP000828251"/>
    </source>
</evidence>
<dbReference type="Proteomes" id="UP000828251">
    <property type="component" value="Unassembled WGS sequence"/>
</dbReference>
<protein>
    <submittedName>
        <fullName evidence="1">Uncharacterized protein</fullName>
    </submittedName>
</protein>
<evidence type="ECO:0000313" key="1">
    <source>
        <dbReference type="EMBL" id="KAH1097474.1"/>
    </source>
</evidence>
<comment type="caution">
    <text evidence="1">The sequence shown here is derived from an EMBL/GenBank/DDBJ whole genome shotgun (WGS) entry which is preliminary data.</text>
</comment>
<gene>
    <name evidence="1" type="ORF">J1N35_014395</name>
</gene>
<reference evidence="1 2" key="1">
    <citation type="journal article" date="2021" name="Plant Biotechnol. J.">
        <title>Multi-omics assisted identification of the key and species-specific regulatory components of drought-tolerant mechanisms in Gossypium stocksii.</title>
        <authorList>
            <person name="Yu D."/>
            <person name="Ke L."/>
            <person name="Zhang D."/>
            <person name="Wu Y."/>
            <person name="Sun Y."/>
            <person name="Mei J."/>
            <person name="Sun J."/>
            <person name="Sun Y."/>
        </authorList>
    </citation>
    <scope>NUCLEOTIDE SEQUENCE [LARGE SCALE GENOMIC DNA]</scope>
    <source>
        <strain evidence="2">cv. E1</strain>
        <tissue evidence="1">Leaf</tissue>
    </source>
</reference>
<proteinExistence type="predicted"/>